<accession>A0ABM1E4C7</accession>
<reference evidence="3" key="1">
    <citation type="submission" date="2025-08" db="UniProtKB">
        <authorList>
            <consortium name="RefSeq"/>
        </authorList>
    </citation>
    <scope>IDENTIFICATION</scope>
</reference>
<keyword evidence="2" id="KW-1185">Reference proteome</keyword>
<dbReference type="RefSeq" id="XP_014667048.1">
    <property type="nucleotide sequence ID" value="XM_014811562.1"/>
</dbReference>
<dbReference type="Proteomes" id="UP000695022">
    <property type="component" value="Unplaced"/>
</dbReference>
<organism evidence="2 3">
    <name type="scientific">Priapulus caudatus</name>
    <name type="common">Priapulid worm</name>
    <dbReference type="NCBI Taxonomy" id="37621"/>
    <lineage>
        <taxon>Eukaryota</taxon>
        <taxon>Metazoa</taxon>
        <taxon>Ecdysozoa</taxon>
        <taxon>Scalidophora</taxon>
        <taxon>Priapulida</taxon>
        <taxon>Priapulimorpha</taxon>
        <taxon>Priapulimorphida</taxon>
        <taxon>Priapulidae</taxon>
        <taxon>Priapulus</taxon>
    </lineage>
</organism>
<feature type="signal peptide" evidence="1">
    <location>
        <begin position="1"/>
        <end position="25"/>
    </location>
</feature>
<protein>
    <submittedName>
        <fullName evidence="3">Uncharacterized protein LOC106808730</fullName>
    </submittedName>
</protein>
<name>A0ABM1E4C7_PRICU</name>
<evidence type="ECO:0000313" key="2">
    <source>
        <dbReference type="Proteomes" id="UP000695022"/>
    </source>
</evidence>
<proteinExistence type="predicted"/>
<dbReference type="GeneID" id="106808730"/>
<evidence type="ECO:0000256" key="1">
    <source>
        <dbReference type="SAM" id="SignalP"/>
    </source>
</evidence>
<keyword evidence="1" id="KW-0732">Signal</keyword>
<sequence length="265" mass="28655">MRLNVQLRSAIVIVVLCGLRESAGSCNIVGFVENLVAGYRVLPQECTGILAAYHNVSQEISAGGDVNPAKLVSKIFDALCPKLDDLLPCYNAVVKAVGCSSTDLLLEGVPNVPPVFQDATFADAEFYLNAMIAVYKIQCDKENNPLWSDENALAKLNVCAEKIVASGIDPGLYITELYSIDFTTGGKPLSDEDCRKFDSLMVTVTNLYGEPKECEDFYPFVKESTSTLTDYVCGRENGANRASSYWAAVAVMSAAAIVNYNPIVC</sequence>
<feature type="chain" id="PRO_5046219190" evidence="1">
    <location>
        <begin position="26"/>
        <end position="265"/>
    </location>
</feature>
<gene>
    <name evidence="3" type="primary">LOC106808730</name>
</gene>
<evidence type="ECO:0000313" key="3">
    <source>
        <dbReference type="RefSeq" id="XP_014667048.1"/>
    </source>
</evidence>